<dbReference type="OrthoDB" id="9802453at2"/>
<keyword evidence="12" id="KW-1185">Reference proteome</keyword>
<dbReference type="InterPro" id="IPR043129">
    <property type="entry name" value="ATPase_NBD"/>
</dbReference>
<evidence type="ECO:0000256" key="4">
    <source>
        <dbReference type="ARBA" id="ARBA00022723"/>
    </source>
</evidence>
<dbReference type="PIRSF" id="PIRSF000722">
    <property type="entry name" value="Acetate_prop_kin"/>
    <property type="match status" value="1"/>
</dbReference>
<dbReference type="Gene3D" id="3.30.420.40">
    <property type="match status" value="2"/>
</dbReference>
<dbReference type="PROSITE" id="PS01076">
    <property type="entry name" value="ACETATE_KINASE_2"/>
    <property type="match status" value="1"/>
</dbReference>
<comment type="catalytic activity">
    <reaction evidence="9">
        <text>acetate + ATP = acetyl phosphate + ADP</text>
        <dbReference type="Rhea" id="RHEA:11352"/>
        <dbReference type="ChEBI" id="CHEBI:22191"/>
        <dbReference type="ChEBI" id="CHEBI:30089"/>
        <dbReference type="ChEBI" id="CHEBI:30616"/>
        <dbReference type="ChEBI" id="CHEBI:456216"/>
        <dbReference type="EC" id="2.7.2.1"/>
    </reaction>
</comment>
<dbReference type="PRINTS" id="PR00471">
    <property type="entry name" value="ACETATEKNASE"/>
</dbReference>
<evidence type="ECO:0000256" key="7">
    <source>
        <dbReference type="ARBA" id="ARBA00022840"/>
    </source>
</evidence>
<dbReference type="EMBL" id="CACSIO010000061">
    <property type="protein sequence ID" value="CAA0125224.1"/>
    <property type="molecule type" value="Genomic_DNA"/>
</dbReference>
<dbReference type="GO" id="GO:0006085">
    <property type="term" value="P:acetyl-CoA biosynthetic process"/>
    <property type="evidence" value="ECO:0007669"/>
    <property type="project" value="UniProtKB-UniRule"/>
</dbReference>
<dbReference type="Pfam" id="PF00871">
    <property type="entry name" value="Acetate_kinase"/>
    <property type="match status" value="1"/>
</dbReference>
<dbReference type="PANTHER" id="PTHR21060">
    <property type="entry name" value="ACETATE KINASE"/>
    <property type="match status" value="1"/>
</dbReference>
<evidence type="ECO:0000313" key="11">
    <source>
        <dbReference type="EMBL" id="CAA0125224.1"/>
    </source>
</evidence>
<protein>
    <recommendedName>
        <fullName evidence="9">Acetate kinase</fullName>
        <ecNumber evidence="9">2.7.2.1</ecNumber>
    </recommendedName>
    <alternativeName>
        <fullName evidence="9">Acetokinase</fullName>
    </alternativeName>
</protein>
<reference evidence="11 12" key="1">
    <citation type="submission" date="2019-11" db="EMBL/GenBank/DDBJ databases">
        <authorList>
            <person name="Holert J."/>
        </authorList>
    </citation>
    <scope>NUCLEOTIDE SEQUENCE [LARGE SCALE GENOMIC DNA]</scope>
    <source>
        <strain evidence="11">SB11_3</strain>
    </source>
</reference>
<sequence length="390" mass="41934">MSRWILVLNAGSSSLKFALVNGTTAEESFSGLAECLGAGDARVTFHSEHGNQTLPISDGAMETAISMMMEKLPLDRHPVAIGHRVVHGGERFRQAVLIDDDVLAGIDVCSSLAPLHNPANLQGIAAARRLFPDLPQVAVFDTAFHSGLPEKAYHYAIPIELYDKFGVRRYGFHGTSHHYVAMQAADILHRSFNETQVISAHLGNGCSVTAVKSGQSIDTSMGMTPLEGVVMGTRSGDVDPGIIFWLAEQQAMSVEEIGDLLNKKSGLLGLSTLSNDMRTLEEASANGHQGAQLAIDVFCYRLAKTISALTVGLDRLDALIFTGGIGENSRLIRQTVTDQLALLNLFSDPDKNANNGDNTKGHIERDGSVPILVIPTDEEYMIASQTLALI</sequence>
<evidence type="ECO:0000256" key="1">
    <source>
        <dbReference type="ARBA" id="ARBA00008748"/>
    </source>
</evidence>
<evidence type="ECO:0000256" key="3">
    <source>
        <dbReference type="ARBA" id="ARBA00022679"/>
    </source>
</evidence>
<evidence type="ECO:0000313" key="12">
    <source>
        <dbReference type="Proteomes" id="UP000441399"/>
    </source>
</evidence>
<comment type="function">
    <text evidence="9">Catalyzes the formation of acetyl phosphate from acetate and ATP. Can also catalyze the reverse reaction.</text>
</comment>
<comment type="pathway">
    <text evidence="9">Metabolic intermediate biosynthesis; acetyl-CoA biosynthesis; acetyl-CoA from acetate: step 1/2.</text>
</comment>
<feature type="binding site" evidence="9">
    <location>
        <begin position="276"/>
        <end position="278"/>
    </location>
    <ligand>
        <name>ATP</name>
        <dbReference type="ChEBI" id="CHEBI:30616"/>
    </ligand>
</feature>
<evidence type="ECO:0000256" key="6">
    <source>
        <dbReference type="ARBA" id="ARBA00022777"/>
    </source>
</evidence>
<feature type="binding site" evidence="9">
    <location>
        <position position="9"/>
    </location>
    <ligand>
        <name>Mg(2+)</name>
        <dbReference type="ChEBI" id="CHEBI:18420"/>
    </ligand>
</feature>
<dbReference type="GO" id="GO:0005829">
    <property type="term" value="C:cytosol"/>
    <property type="evidence" value="ECO:0007669"/>
    <property type="project" value="TreeGrafter"/>
</dbReference>
<dbReference type="PROSITE" id="PS01075">
    <property type="entry name" value="ACETATE_KINASE_1"/>
    <property type="match status" value="1"/>
</dbReference>
<feature type="binding site" evidence="9">
    <location>
        <position position="16"/>
    </location>
    <ligand>
        <name>ATP</name>
        <dbReference type="ChEBI" id="CHEBI:30616"/>
    </ligand>
</feature>
<organism evidence="11 12">
    <name type="scientific">BD1-7 clade bacterium</name>
    <dbReference type="NCBI Taxonomy" id="2029982"/>
    <lineage>
        <taxon>Bacteria</taxon>
        <taxon>Pseudomonadati</taxon>
        <taxon>Pseudomonadota</taxon>
        <taxon>Gammaproteobacteria</taxon>
        <taxon>Cellvibrionales</taxon>
        <taxon>Spongiibacteraceae</taxon>
        <taxon>BD1-7 clade</taxon>
    </lineage>
</organism>
<dbReference type="SUPFAM" id="SSF53067">
    <property type="entry name" value="Actin-like ATPase domain"/>
    <property type="match status" value="2"/>
</dbReference>
<dbReference type="CDD" id="cd24010">
    <property type="entry name" value="ASKHA_NBD_AcK_PK"/>
    <property type="match status" value="1"/>
</dbReference>
<comment type="subcellular location">
    <subcellularLocation>
        <location evidence="9">Cytoplasm</location>
    </subcellularLocation>
</comment>
<dbReference type="GO" id="GO:0008776">
    <property type="term" value="F:acetate kinase activity"/>
    <property type="evidence" value="ECO:0007669"/>
    <property type="project" value="UniProtKB-UniRule"/>
</dbReference>
<dbReference type="GO" id="GO:0005524">
    <property type="term" value="F:ATP binding"/>
    <property type="evidence" value="ECO:0007669"/>
    <property type="project" value="UniProtKB-KW"/>
</dbReference>
<evidence type="ECO:0000256" key="10">
    <source>
        <dbReference type="RuleBase" id="RU003835"/>
    </source>
</evidence>
<dbReference type="InterPro" id="IPR000890">
    <property type="entry name" value="Aliphatic_acid_kin_short-chain"/>
</dbReference>
<keyword evidence="8 9" id="KW-0460">Magnesium</keyword>
<dbReference type="NCBIfam" id="TIGR00016">
    <property type="entry name" value="ackA"/>
    <property type="match status" value="1"/>
</dbReference>
<evidence type="ECO:0000256" key="8">
    <source>
        <dbReference type="ARBA" id="ARBA00022842"/>
    </source>
</evidence>
<dbReference type="InterPro" id="IPR023865">
    <property type="entry name" value="Aliphatic_acid_kinase_CS"/>
</dbReference>
<dbReference type="GO" id="GO:0000287">
    <property type="term" value="F:magnesium ion binding"/>
    <property type="evidence" value="ECO:0007669"/>
    <property type="project" value="UniProtKB-UniRule"/>
</dbReference>
<feature type="site" description="Transition state stabilizer" evidence="9">
    <location>
        <position position="173"/>
    </location>
</feature>
<dbReference type="AlphaFoldDB" id="A0A5S9R0S0"/>
<feature type="binding site" evidence="9">
    <location>
        <begin position="324"/>
        <end position="328"/>
    </location>
    <ligand>
        <name>ATP</name>
        <dbReference type="ChEBI" id="CHEBI:30616"/>
    </ligand>
</feature>
<accession>A0A5S9R0S0</accession>
<keyword evidence="5 9" id="KW-0547">Nucleotide-binding</keyword>
<evidence type="ECO:0000256" key="9">
    <source>
        <dbReference type="HAMAP-Rule" id="MF_00020"/>
    </source>
</evidence>
<dbReference type="GO" id="GO:0006083">
    <property type="term" value="P:acetate metabolic process"/>
    <property type="evidence" value="ECO:0007669"/>
    <property type="project" value="TreeGrafter"/>
</dbReference>
<dbReference type="EC" id="2.7.2.1" evidence="9"/>
<gene>
    <name evidence="9 11" type="primary">ackA</name>
    <name evidence="11" type="ORF">OPDIPICF_03399</name>
</gene>
<feature type="binding site" evidence="9">
    <location>
        <position position="84"/>
    </location>
    <ligand>
        <name>substrate</name>
    </ligand>
</feature>
<keyword evidence="7 9" id="KW-0067">ATP-binding</keyword>
<feature type="binding site" evidence="9">
    <location>
        <begin position="201"/>
        <end position="205"/>
    </location>
    <ligand>
        <name>ATP</name>
        <dbReference type="ChEBI" id="CHEBI:30616"/>
    </ligand>
</feature>
<keyword evidence="2 9" id="KW-0963">Cytoplasm</keyword>
<keyword evidence="4 9" id="KW-0479">Metal-binding</keyword>
<dbReference type="Proteomes" id="UP000441399">
    <property type="component" value="Unassembled WGS sequence"/>
</dbReference>
<comment type="similarity">
    <text evidence="1 9 10">Belongs to the acetokinase family.</text>
</comment>
<evidence type="ECO:0000256" key="2">
    <source>
        <dbReference type="ARBA" id="ARBA00022490"/>
    </source>
</evidence>
<comment type="subunit">
    <text evidence="9">Homodimer.</text>
</comment>
<evidence type="ECO:0000256" key="5">
    <source>
        <dbReference type="ARBA" id="ARBA00022741"/>
    </source>
</evidence>
<feature type="site" description="Transition state stabilizer" evidence="9">
    <location>
        <position position="234"/>
    </location>
</feature>
<comment type="cofactor">
    <cofactor evidence="9">
        <name>Mg(2+)</name>
        <dbReference type="ChEBI" id="CHEBI:18420"/>
    </cofactor>
    <cofactor evidence="9">
        <name>Mn(2+)</name>
        <dbReference type="ChEBI" id="CHEBI:29035"/>
    </cofactor>
    <text evidence="9">Mg(2+). Can also accept Mn(2+).</text>
</comment>
<proteinExistence type="inferred from homology"/>
<feature type="binding site" evidence="9">
    <location>
        <position position="378"/>
    </location>
    <ligand>
        <name>Mg(2+)</name>
        <dbReference type="ChEBI" id="CHEBI:18420"/>
    </ligand>
</feature>
<feature type="active site" description="Proton donor/acceptor" evidence="9">
    <location>
        <position position="141"/>
    </location>
</feature>
<dbReference type="InterPro" id="IPR004372">
    <property type="entry name" value="Ac/propionate_kinase"/>
</dbReference>
<dbReference type="UniPathway" id="UPA00340">
    <property type="reaction ID" value="UER00458"/>
</dbReference>
<dbReference type="HAMAP" id="MF_00020">
    <property type="entry name" value="Acetate_kinase"/>
    <property type="match status" value="1"/>
</dbReference>
<keyword evidence="3 9" id="KW-0808">Transferase</keyword>
<name>A0A5S9R0S0_9GAMM</name>
<keyword evidence="6 9" id="KW-0418">Kinase</keyword>
<dbReference type="PANTHER" id="PTHR21060:SF21">
    <property type="entry name" value="ACETATE KINASE"/>
    <property type="match status" value="1"/>
</dbReference>